<evidence type="ECO:0000256" key="5">
    <source>
        <dbReference type="ARBA" id="ARBA00022741"/>
    </source>
</evidence>
<comment type="similarity">
    <text evidence="1 12">Belongs to the class-II aminoacyl-tRNA synthetase family.</text>
</comment>
<comment type="caution">
    <text evidence="12">Lacks conserved residue(s) required for the propagation of feature annotation.</text>
</comment>
<dbReference type="EC" id="6.1.1.3" evidence="12"/>
<dbReference type="CDD" id="cd00771">
    <property type="entry name" value="ThrRS_core"/>
    <property type="match status" value="1"/>
</dbReference>
<proteinExistence type="inferred from homology"/>
<evidence type="ECO:0000256" key="1">
    <source>
        <dbReference type="ARBA" id="ARBA00008226"/>
    </source>
</evidence>
<dbReference type="Gene3D" id="3.30.54.20">
    <property type="match status" value="1"/>
</dbReference>
<dbReference type="InterPro" id="IPR047246">
    <property type="entry name" value="ThrRS_anticodon"/>
</dbReference>
<dbReference type="SMART" id="SM00863">
    <property type="entry name" value="tRNA_SAD"/>
    <property type="match status" value="1"/>
</dbReference>
<dbReference type="InterPro" id="IPR002320">
    <property type="entry name" value="Thr-tRNA-ligase_IIa"/>
</dbReference>
<dbReference type="SUPFAM" id="SSF55681">
    <property type="entry name" value="Class II aaRS and biotin synthetases"/>
    <property type="match status" value="1"/>
</dbReference>
<dbReference type="InterPro" id="IPR006195">
    <property type="entry name" value="aa-tRNA-synth_II"/>
</dbReference>
<dbReference type="GO" id="GO:0006435">
    <property type="term" value="P:threonyl-tRNA aminoacylation"/>
    <property type="evidence" value="ECO:0007669"/>
    <property type="project" value="UniProtKB-UniRule"/>
</dbReference>
<protein>
    <recommendedName>
        <fullName evidence="12">Threonine--tRNA ligase</fullName>
        <ecNumber evidence="12">6.1.1.3</ecNumber>
    </recommendedName>
    <alternativeName>
        <fullName evidence="12">Threonyl-tRNA synthetase</fullName>
        <shortName evidence="12">ThrRS</shortName>
    </alternativeName>
</protein>
<dbReference type="InterPro" id="IPR012947">
    <property type="entry name" value="tRNA_SAD"/>
</dbReference>
<dbReference type="Pfam" id="PF07973">
    <property type="entry name" value="tRNA_SAD"/>
    <property type="match status" value="1"/>
</dbReference>
<dbReference type="Pfam" id="PF03129">
    <property type="entry name" value="HGTP_anticodon"/>
    <property type="match status" value="1"/>
</dbReference>
<dbReference type="PATRIC" id="fig|1618778.3.peg.187"/>
<dbReference type="FunFam" id="3.30.930.10:FF:000002">
    <property type="entry name" value="Threonine--tRNA ligase"/>
    <property type="match status" value="1"/>
</dbReference>
<dbReference type="InterPro" id="IPR002314">
    <property type="entry name" value="aa-tRNA-synt_IIb"/>
</dbReference>
<evidence type="ECO:0000256" key="3">
    <source>
        <dbReference type="ARBA" id="ARBA00022598"/>
    </source>
</evidence>
<feature type="binding site" evidence="12">
    <location>
        <position position="459"/>
    </location>
    <ligand>
        <name>Zn(2+)</name>
        <dbReference type="ChEBI" id="CHEBI:29105"/>
        <note>catalytic</note>
    </ligand>
</feature>
<keyword evidence="2 12" id="KW-0820">tRNA-binding</keyword>
<dbReference type="PRINTS" id="PR01047">
    <property type="entry name" value="TRNASYNTHTHR"/>
</dbReference>
<feature type="binding site" evidence="12">
    <location>
        <position position="329"/>
    </location>
    <ligand>
        <name>Zn(2+)</name>
        <dbReference type="ChEBI" id="CHEBI:29105"/>
        <note>catalytic</note>
    </ligand>
</feature>
<evidence type="ECO:0000256" key="7">
    <source>
        <dbReference type="ARBA" id="ARBA00022840"/>
    </source>
</evidence>
<dbReference type="InterPro" id="IPR036621">
    <property type="entry name" value="Anticodon-bd_dom_sf"/>
</dbReference>
<evidence type="ECO:0000256" key="9">
    <source>
        <dbReference type="ARBA" id="ARBA00022917"/>
    </source>
</evidence>
<dbReference type="InterPro" id="IPR033728">
    <property type="entry name" value="ThrRS_core"/>
</dbReference>
<name>A0A0G1EPM2_9BACT</name>
<dbReference type="Gene3D" id="3.30.930.10">
    <property type="entry name" value="Bira Bifunctional Protein, Domain 2"/>
    <property type="match status" value="1"/>
</dbReference>
<dbReference type="EMBL" id="LCGH01000002">
    <property type="protein sequence ID" value="KKT11733.1"/>
    <property type="molecule type" value="Genomic_DNA"/>
</dbReference>
<evidence type="ECO:0000313" key="15">
    <source>
        <dbReference type="Proteomes" id="UP000033907"/>
    </source>
</evidence>
<evidence type="ECO:0000256" key="11">
    <source>
        <dbReference type="ARBA" id="ARBA00049515"/>
    </source>
</evidence>
<evidence type="ECO:0000256" key="8">
    <source>
        <dbReference type="ARBA" id="ARBA00022884"/>
    </source>
</evidence>
<dbReference type="InterPro" id="IPR004154">
    <property type="entry name" value="Anticodon-bd"/>
</dbReference>
<feature type="binding site" evidence="12">
    <location>
        <position position="278"/>
    </location>
    <ligand>
        <name>Zn(2+)</name>
        <dbReference type="ChEBI" id="CHEBI:29105"/>
        <note>catalytic</note>
    </ligand>
</feature>
<feature type="domain" description="Aminoacyl-transfer RNA synthetases class-II family profile" evidence="13">
    <location>
        <begin position="185"/>
        <end position="482"/>
    </location>
</feature>
<dbReference type="PANTHER" id="PTHR11451:SF44">
    <property type="entry name" value="THREONINE--TRNA LIGASE, CHLOROPLASTIC_MITOCHONDRIAL 2"/>
    <property type="match status" value="1"/>
</dbReference>
<accession>A0A0G1EPM2</accession>
<evidence type="ECO:0000256" key="12">
    <source>
        <dbReference type="HAMAP-Rule" id="MF_00184"/>
    </source>
</evidence>
<comment type="catalytic activity">
    <reaction evidence="11 12">
        <text>tRNA(Thr) + L-threonine + ATP = L-threonyl-tRNA(Thr) + AMP + diphosphate + H(+)</text>
        <dbReference type="Rhea" id="RHEA:24624"/>
        <dbReference type="Rhea" id="RHEA-COMP:9670"/>
        <dbReference type="Rhea" id="RHEA-COMP:9704"/>
        <dbReference type="ChEBI" id="CHEBI:15378"/>
        <dbReference type="ChEBI" id="CHEBI:30616"/>
        <dbReference type="ChEBI" id="CHEBI:33019"/>
        <dbReference type="ChEBI" id="CHEBI:57926"/>
        <dbReference type="ChEBI" id="CHEBI:78442"/>
        <dbReference type="ChEBI" id="CHEBI:78534"/>
        <dbReference type="ChEBI" id="CHEBI:456215"/>
        <dbReference type="EC" id="6.1.1.3"/>
    </reaction>
</comment>
<evidence type="ECO:0000256" key="10">
    <source>
        <dbReference type="ARBA" id="ARBA00023146"/>
    </source>
</evidence>
<dbReference type="HAMAP" id="MF_00184">
    <property type="entry name" value="Thr_tRNA_synth"/>
    <property type="match status" value="1"/>
</dbReference>
<keyword evidence="5 12" id="KW-0547">Nucleotide-binding</keyword>
<evidence type="ECO:0000256" key="6">
    <source>
        <dbReference type="ARBA" id="ARBA00022833"/>
    </source>
</evidence>
<comment type="cofactor">
    <cofactor evidence="12">
        <name>Zn(2+)</name>
        <dbReference type="ChEBI" id="CHEBI:29105"/>
    </cofactor>
    <text evidence="12">Binds 1 zinc ion per subunit.</text>
</comment>
<dbReference type="Gene3D" id="3.40.50.800">
    <property type="entry name" value="Anticodon-binding domain"/>
    <property type="match status" value="1"/>
</dbReference>
<dbReference type="PROSITE" id="PS50862">
    <property type="entry name" value="AA_TRNA_LIGASE_II"/>
    <property type="match status" value="1"/>
</dbReference>
<dbReference type="Gene3D" id="3.30.980.10">
    <property type="entry name" value="Threonyl-trna Synthetase, Chain A, domain 2"/>
    <property type="match status" value="1"/>
</dbReference>
<keyword evidence="3 12" id="KW-0436">Ligase</keyword>
<dbReference type="InterPro" id="IPR018163">
    <property type="entry name" value="Thr/Ala-tRNA-synth_IIc_edit"/>
</dbReference>
<dbReference type="GO" id="GO:0000049">
    <property type="term" value="F:tRNA binding"/>
    <property type="evidence" value="ECO:0007669"/>
    <property type="project" value="UniProtKB-KW"/>
</dbReference>
<keyword evidence="6 12" id="KW-0862">Zinc</keyword>
<dbReference type="GO" id="GO:0005737">
    <property type="term" value="C:cytoplasm"/>
    <property type="evidence" value="ECO:0007669"/>
    <property type="project" value="UniProtKB-SubCell"/>
</dbReference>
<dbReference type="CDD" id="cd00860">
    <property type="entry name" value="ThrRS_anticodon"/>
    <property type="match status" value="1"/>
</dbReference>
<evidence type="ECO:0000256" key="2">
    <source>
        <dbReference type="ARBA" id="ARBA00022555"/>
    </source>
</evidence>
<evidence type="ECO:0000313" key="14">
    <source>
        <dbReference type="EMBL" id="KKT11733.1"/>
    </source>
</evidence>
<evidence type="ECO:0000256" key="4">
    <source>
        <dbReference type="ARBA" id="ARBA00022723"/>
    </source>
</evidence>
<keyword evidence="4 12" id="KW-0479">Metal-binding</keyword>
<keyword evidence="9 12" id="KW-0648">Protein biosynthesis</keyword>
<comment type="subcellular location">
    <subcellularLocation>
        <location evidence="12">Cytoplasm</location>
    </subcellularLocation>
</comment>
<keyword evidence="10 12" id="KW-0030">Aminoacyl-tRNA synthetase</keyword>
<dbReference type="SUPFAM" id="SSF52954">
    <property type="entry name" value="Class II aaRS ABD-related"/>
    <property type="match status" value="1"/>
</dbReference>
<gene>
    <name evidence="12" type="primary">thrS</name>
    <name evidence="14" type="ORF">UV91_C0002G0027</name>
</gene>
<keyword evidence="12" id="KW-0963">Cytoplasm</keyword>
<dbReference type="SUPFAM" id="SSF55186">
    <property type="entry name" value="ThrRS/AlaRS common domain"/>
    <property type="match status" value="1"/>
</dbReference>
<dbReference type="NCBIfam" id="TIGR00418">
    <property type="entry name" value="thrS"/>
    <property type="match status" value="1"/>
</dbReference>
<dbReference type="GO" id="GO:0046872">
    <property type="term" value="F:metal ion binding"/>
    <property type="evidence" value="ECO:0007669"/>
    <property type="project" value="UniProtKB-KW"/>
</dbReference>
<dbReference type="GO" id="GO:0004829">
    <property type="term" value="F:threonine-tRNA ligase activity"/>
    <property type="evidence" value="ECO:0007669"/>
    <property type="project" value="UniProtKB-UniRule"/>
</dbReference>
<dbReference type="GO" id="GO:0005524">
    <property type="term" value="F:ATP binding"/>
    <property type="evidence" value="ECO:0007669"/>
    <property type="project" value="UniProtKB-UniRule"/>
</dbReference>
<keyword evidence="7 12" id="KW-0067">ATP-binding</keyword>
<comment type="caution">
    <text evidence="14">The sequence shown here is derived from an EMBL/GenBank/DDBJ whole genome shotgun (WGS) entry which is preliminary data.</text>
</comment>
<dbReference type="PANTHER" id="PTHR11451">
    <property type="entry name" value="THREONINE-TRNA LIGASE"/>
    <property type="match status" value="1"/>
</dbReference>
<dbReference type="Proteomes" id="UP000033907">
    <property type="component" value="Unassembled WGS sequence"/>
</dbReference>
<sequence length="584" mass="68089">MEKGEKLSNLRHTLAHLLAASVGDIYKFDKIKLTLGPAVENGFYYDIDFGSEKVANNDLQKIEDRMRKNLPKWTEWAHKEITKNEALDFFNNEYKAELINEISERGEKITTYTCGGFTDLCRGGHLKHPAKEIDPGSFKLDRVAGAYWRGNERNKMLTRIYGLAFETKKELDTYLKQKEEAEKRDHRELGKKLQLFTFDEEIGKGLPIWLPKGNIIKEELENWAKETEQKWDYQRVTTPIITKENLFYTSGHLPLYKESMYAPISIEEENYYIKPMNCPFHHKIFSAIPRSYKELPLRLAEYGWCHRYEDSGSLFGLMRVRGMQMNDAHIYVTPEQAIQEFVDVIKLHEYYYKILGIEKYEMELSLRDPNKLDKYHGEEEDWKLAEEMTVKAMELSGVPFKIVHEGAAFYGPKMDFQIYSSVGRMFSASTNQLDLYMGKRFNLEYTDKDGSRKTPYIIHRAPLGTHERFIGFLIEHYAGAFPLWLSPVQVKVVPVRDKHNEYAKQVFELLKENNIRAELDDADLNLGTKVRDAKNNKVPYWVVIGDKETEAGKVTLESRDNGQLGQLSKEELLSKFLEEIKNKK</sequence>
<dbReference type="FunFam" id="3.40.50.800:FF:000001">
    <property type="entry name" value="Threonine--tRNA ligase"/>
    <property type="match status" value="1"/>
</dbReference>
<keyword evidence="8 12" id="KW-0694">RNA-binding</keyword>
<dbReference type="AlphaFoldDB" id="A0A0G1EPM2"/>
<dbReference type="Pfam" id="PF00587">
    <property type="entry name" value="tRNA-synt_2b"/>
    <property type="match status" value="1"/>
</dbReference>
<reference evidence="14 15" key="1">
    <citation type="journal article" date="2015" name="Nature">
        <title>rRNA introns, odd ribosomes, and small enigmatic genomes across a large radiation of phyla.</title>
        <authorList>
            <person name="Brown C.T."/>
            <person name="Hug L.A."/>
            <person name="Thomas B.C."/>
            <person name="Sharon I."/>
            <person name="Castelle C.J."/>
            <person name="Singh A."/>
            <person name="Wilkins M.J."/>
            <person name="Williams K.H."/>
            <person name="Banfield J.F."/>
        </authorList>
    </citation>
    <scope>NUCLEOTIDE SEQUENCE [LARGE SCALE GENOMIC DNA]</scope>
</reference>
<comment type="subunit">
    <text evidence="12">Homodimer.</text>
</comment>
<dbReference type="InterPro" id="IPR045864">
    <property type="entry name" value="aa-tRNA-synth_II/BPL/LPL"/>
</dbReference>
<organism evidence="14 15">
    <name type="scientific">Candidatus Nomurabacteria bacterium GW2011_GWF2_43_24</name>
    <dbReference type="NCBI Taxonomy" id="1618778"/>
    <lineage>
        <taxon>Bacteria</taxon>
        <taxon>Candidatus Nomuraibacteriota</taxon>
    </lineage>
</organism>
<evidence type="ECO:0000259" key="13">
    <source>
        <dbReference type="PROSITE" id="PS50862"/>
    </source>
</evidence>